<reference evidence="1" key="1">
    <citation type="journal article" date="2023" name="GigaByte">
        <title>Genome assembly of the bearded iris, Iris pallida Lam.</title>
        <authorList>
            <person name="Bruccoleri R.E."/>
            <person name="Oakeley E.J."/>
            <person name="Faust A.M.E."/>
            <person name="Altorfer M."/>
            <person name="Dessus-Babus S."/>
            <person name="Burckhardt D."/>
            <person name="Oertli M."/>
            <person name="Naumann U."/>
            <person name="Petersen F."/>
            <person name="Wong J."/>
        </authorList>
    </citation>
    <scope>NUCLEOTIDE SEQUENCE</scope>
    <source>
        <strain evidence="1">GSM-AAB239-AS_SAM_17_03QT</strain>
    </source>
</reference>
<dbReference type="Proteomes" id="UP001140949">
    <property type="component" value="Unassembled WGS sequence"/>
</dbReference>
<reference evidence="1" key="2">
    <citation type="submission" date="2023-04" db="EMBL/GenBank/DDBJ databases">
        <authorList>
            <person name="Bruccoleri R.E."/>
            <person name="Oakeley E.J."/>
            <person name="Faust A.-M."/>
            <person name="Dessus-Babus S."/>
            <person name="Altorfer M."/>
            <person name="Burckhardt D."/>
            <person name="Oertli M."/>
            <person name="Naumann U."/>
            <person name="Petersen F."/>
            <person name="Wong J."/>
        </authorList>
    </citation>
    <scope>NUCLEOTIDE SEQUENCE</scope>
    <source>
        <strain evidence="1">GSM-AAB239-AS_SAM_17_03QT</strain>
        <tissue evidence="1">Leaf</tissue>
    </source>
</reference>
<evidence type="ECO:0000313" key="2">
    <source>
        <dbReference type="Proteomes" id="UP001140949"/>
    </source>
</evidence>
<comment type="caution">
    <text evidence="1">The sequence shown here is derived from an EMBL/GenBank/DDBJ whole genome shotgun (WGS) entry which is preliminary data.</text>
</comment>
<accession>A0AAX6FG85</accession>
<proteinExistence type="predicted"/>
<name>A0AAX6FG85_IRIPA</name>
<protein>
    <submittedName>
        <fullName evidence="1">Callose synthase 7 isoform X1</fullName>
    </submittedName>
</protein>
<organism evidence="1 2">
    <name type="scientific">Iris pallida</name>
    <name type="common">Sweet iris</name>
    <dbReference type="NCBI Taxonomy" id="29817"/>
    <lineage>
        <taxon>Eukaryota</taxon>
        <taxon>Viridiplantae</taxon>
        <taxon>Streptophyta</taxon>
        <taxon>Embryophyta</taxon>
        <taxon>Tracheophyta</taxon>
        <taxon>Spermatophyta</taxon>
        <taxon>Magnoliopsida</taxon>
        <taxon>Liliopsida</taxon>
        <taxon>Asparagales</taxon>
        <taxon>Iridaceae</taxon>
        <taxon>Iridoideae</taxon>
        <taxon>Irideae</taxon>
        <taxon>Iris</taxon>
    </lineage>
</organism>
<dbReference type="InterPro" id="IPR050061">
    <property type="entry name" value="MurCDEF_pg_biosynth"/>
</dbReference>
<gene>
    <name evidence="1" type="ORF">M6B38_135400</name>
</gene>
<sequence>MGWDLSAARRWEVAEVNLGKMKGLGTDTNETQQQGDLKFDKEKLQAAIDSSFELTDRLAALMKDFVTAFTDADHVIVTEVFAPRETNDNWNCNGKELASSISGPSSEYIPQMDVVDKLVLKISSRNQEHVVLILGPGDVNALGPKLLTILCENS</sequence>
<dbReference type="AlphaFoldDB" id="A0AAX6FG85"/>
<dbReference type="PANTHER" id="PTHR43445:SF3">
    <property type="entry name" value="UDP-N-ACETYLMURAMATE--L-ALANINE LIGASE"/>
    <property type="match status" value="1"/>
</dbReference>
<dbReference type="InterPro" id="IPR036615">
    <property type="entry name" value="Mur_ligase_C_dom_sf"/>
</dbReference>
<evidence type="ECO:0000313" key="1">
    <source>
        <dbReference type="EMBL" id="KAJ6815292.1"/>
    </source>
</evidence>
<keyword evidence="2" id="KW-1185">Reference proteome</keyword>
<dbReference type="Gene3D" id="3.90.190.20">
    <property type="entry name" value="Mur ligase, C-terminal domain"/>
    <property type="match status" value="1"/>
</dbReference>
<dbReference type="GO" id="GO:0016881">
    <property type="term" value="F:acid-amino acid ligase activity"/>
    <property type="evidence" value="ECO:0007669"/>
    <property type="project" value="InterPro"/>
</dbReference>
<dbReference type="SUPFAM" id="SSF53244">
    <property type="entry name" value="MurD-like peptide ligases, peptide-binding domain"/>
    <property type="match status" value="1"/>
</dbReference>
<dbReference type="PANTHER" id="PTHR43445">
    <property type="entry name" value="UDP-N-ACETYLMURAMATE--L-ALANINE LIGASE-RELATED"/>
    <property type="match status" value="1"/>
</dbReference>
<dbReference type="EMBL" id="JANAVB010029149">
    <property type="protein sequence ID" value="KAJ6815292.1"/>
    <property type="molecule type" value="Genomic_DNA"/>
</dbReference>